<comment type="similarity">
    <text evidence="1">Belongs to the LDH2/MDH2 oxidoreductase family.</text>
</comment>
<keyword evidence="2" id="KW-0560">Oxidoreductase</keyword>
<keyword evidence="4" id="KW-1185">Reference proteome</keyword>
<dbReference type="Gene3D" id="3.30.1370.60">
    <property type="entry name" value="Hypothetical oxidoreductase yiak, domain 2"/>
    <property type="match status" value="1"/>
</dbReference>
<dbReference type="PANTHER" id="PTHR11091">
    <property type="entry name" value="OXIDOREDUCTASE-RELATED"/>
    <property type="match status" value="1"/>
</dbReference>
<evidence type="ECO:0000313" key="3">
    <source>
        <dbReference type="EMBL" id="WDR01264.1"/>
    </source>
</evidence>
<gene>
    <name evidence="3" type="ORF">PSQ19_10430</name>
</gene>
<proteinExistence type="inferred from homology"/>
<reference evidence="3 4" key="1">
    <citation type="submission" date="2023-02" db="EMBL/GenBank/DDBJ databases">
        <title>Devosia algicola sp. nov., isolated from the phycosphere of marine algae.</title>
        <authorList>
            <person name="Kim J.M."/>
            <person name="Lee J.K."/>
            <person name="Choi B.J."/>
            <person name="Bayburt H."/>
            <person name="Jeon C.O."/>
        </authorList>
    </citation>
    <scope>NUCLEOTIDE SEQUENCE [LARGE SCALE GENOMIC DNA]</scope>
    <source>
        <strain evidence="3 4">G20-9</strain>
    </source>
</reference>
<dbReference type="RefSeq" id="WP_282217675.1">
    <property type="nucleotide sequence ID" value="NZ_CP118246.1"/>
</dbReference>
<organism evidence="3 4">
    <name type="scientific">Devosia algicola</name>
    <dbReference type="NCBI Taxonomy" id="3026418"/>
    <lineage>
        <taxon>Bacteria</taxon>
        <taxon>Pseudomonadati</taxon>
        <taxon>Pseudomonadota</taxon>
        <taxon>Alphaproteobacteria</taxon>
        <taxon>Hyphomicrobiales</taxon>
        <taxon>Devosiaceae</taxon>
        <taxon>Devosia</taxon>
    </lineage>
</organism>
<dbReference type="Pfam" id="PF02615">
    <property type="entry name" value="Ldh_2"/>
    <property type="match status" value="1"/>
</dbReference>
<dbReference type="PANTHER" id="PTHR11091:SF0">
    <property type="entry name" value="MALATE DEHYDROGENASE"/>
    <property type="match status" value="1"/>
</dbReference>
<dbReference type="InterPro" id="IPR036111">
    <property type="entry name" value="Mal/L-sulfo/L-lacto_DH-like_sf"/>
</dbReference>
<dbReference type="InterPro" id="IPR043143">
    <property type="entry name" value="Mal/L-sulf/L-lact_DH-like_NADP"/>
</dbReference>
<protein>
    <submittedName>
        <fullName evidence="3">Ldh family oxidoreductase</fullName>
    </submittedName>
</protein>
<evidence type="ECO:0000313" key="4">
    <source>
        <dbReference type="Proteomes" id="UP001220530"/>
    </source>
</evidence>
<evidence type="ECO:0000256" key="1">
    <source>
        <dbReference type="ARBA" id="ARBA00006056"/>
    </source>
</evidence>
<evidence type="ECO:0000256" key="2">
    <source>
        <dbReference type="ARBA" id="ARBA00023002"/>
    </source>
</evidence>
<dbReference type="InterPro" id="IPR043144">
    <property type="entry name" value="Mal/L-sulf/L-lact_DH-like_ah"/>
</dbReference>
<dbReference type="Proteomes" id="UP001220530">
    <property type="component" value="Chromosome"/>
</dbReference>
<dbReference type="Gene3D" id="3.30.60.50">
    <property type="entry name" value="Hypothetical oxidoreductase yiak, domain 3"/>
    <property type="match status" value="1"/>
</dbReference>
<accession>A0ABY7YJ93</accession>
<dbReference type="Gene3D" id="1.10.1530.10">
    <property type="match status" value="1"/>
</dbReference>
<dbReference type="SUPFAM" id="SSF89733">
    <property type="entry name" value="L-sulfolactate dehydrogenase-like"/>
    <property type="match status" value="1"/>
</dbReference>
<dbReference type="InterPro" id="IPR003767">
    <property type="entry name" value="Malate/L-lactate_DH-like"/>
</dbReference>
<name>A0ABY7YJ93_9HYPH</name>
<dbReference type="EMBL" id="CP118246">
    <property type="protein sequence ID" value="WDR01264.1"/>
    <property type="molecule type" value="Genomic_DNA"/>
</dbReference>
<sequence>MPLVEAAELRDVATAVLVGAGVPDEHAKLQANLLLEAELRAVPSHGFLRLERLVARIGNGVASATASGSHDWRGAGFLTVDGQNGLGPVVAEAALEAICPAAKSHGIAVAAVANSNHIGMLAYYAEAIAKGGQVGIVLTTSEALVHPFGGRQALIGTNPIAIGVPSADGPFVIDLATSLVSMGEIHDRAHRGQALPEGWALDREGKATTDAEAAKAGAIAPFGAAKGYALGLAFELLVTTLTGAALGRDVAGTLDADQLCNKGDVFIVVDPVSGQGEAIARYLDLLRHAAPADGFDQVLIPGERGRALKAERLASGVPVADSVWTNMKRLRDAALTKRGI</sequence>